<evidence type="ECO:0000313" key="4">
    <source>
        <dbReference type="Proteomes" id="UP000460435"/>
    </source>
</evidence>
<evidence type="ECO:0008006" key="5">
    <source>
        <dbReference type="Google" id="ProtNLM"/>
    </source>
</evidence>
<accession>A0A7K3M8U9</accession>
<keyword evidence="1" id="KW-0175">Coiled coil</keyword>
<gene>
    <name evidence="3" type="ORF">F7O44_20200</name>
</gene>
<comment type="caution">
    <text evidence="3">The sequence shown here is derived from an EMBL/GenBank/DDBJ whole genome shotgun (WGS) entry which is preliminary data.</text>
</comment>
<evidence type="ECO:0000256" key="1">
    <source>
        <dbReference type="SAM" id="Coils"/>
    </source>
</evidence>
<feature type="compositionally biased region" description="Low complexity" evidence="2">
    <location>
        <begin position="219"/>
        <end position="247"/>
    </location>
</feature>
<feature type="compositionally biased region" description="Low complexity" evidence="2">
    <location>
        <begin position="193"/>
        <end position="211"/>
    </location>
</feature>
<name>A0A7K3M8U9_9ACTN</name>
<dbReference type="EMBL" id="WLZY01000007">
    <property type="protein sequence ID" value="NDL59397.1"/>
    <property type="molecule type" value="Genomic_DNA"/>
</dbReference>
<sequence>MEIHKKLDELIELVESARTMPMSSSAILNKTEVLSLVKQVRDMLPNSLSAADTVIEQREELLEEARNNASRMITDARAEQARLVGDHTVLVEARRERGRTLEQTRQEIEAMRVALDDHVDAKLAHVELVAERIVATVRDGRDQLRRSGPFDELATEDGSPLGASVGASELLRDAVDPLPDAPSGTPGGRPVEAGAQADGGATDALGEARAGYGSGAPAGAGDPTAADTWAASGAEANPWAASAAEAETGIWSDDDSVAGAGAGAADSTWIEDGAGPDGGSADDAHSAPGDTAPPEGTSDEDEIERGRSDP</sequence>
<proteinExistence type="predicted"/>
<keyword evidence="4" id="KW-1185">Reference proteome</keyword>
<organism evidence="3 4">
    <name type="scientific">Phytoactinopolyspora mesophila</name>
    <dbReference type="NCBI Taxonomy" id="2650750"/>
    <lineage>
        <taxon>Bacteria</taxon>
        <taxon>Bacillati</taxon>
        <taxon>Actinomycetota</taxon>
        <taxon>Actinomycetes</taxon>
        <taxon>Jiangellales</taxon>
        <taxon>Jiangellaceae</taxon>
        <taxon>Phytoactinopolyspora</taxon>
    </lineage>
</organism>
<feature type="compositionally biased region" description="Low complexity" evidence="2">
    <location>
        <begin position="257"/>
        <end position="267"/>
    </location>
</feature>
<dbReference type="Proteomes" id="UP000460435">
    <property type="component" value="Unassembled WGS sequence"/>
</dbReference>
<feature type="coiled-coil region" evidence="1">
    <location>
        <begin position="48"/>
        <end position="121"/>
    </location>
</feature>
<reference evidence="3 4" key="1">
    <citation type="submission" date="2019-11" db="EMBL/GenBank/DDBJ databases">
        <authorList>
            <person name="Li X.-J."/>
            <person name="Feng X.-M."/>
        </authorList>
    </citation>
    <scope>NUCLEOTIDE SEQUENCE [LARGE SCALE GENOMIC DNA]</scope>
    <source>
        <strain evidence="3 4">XMNu-373</strain>
    </source>
</reference>
<dbReference type="RefSeq" id="WP_162452089.1">
    <property type="nucleotide sequence ID" value="NZ_WLZY01000007.1"/>
</dbReference>
<evidence type="ECO:0000256" key="2">
    <source>
        <dbReference type="SAM" id="MobiDB-lite"/>
    </source>
</evidence>
<dbReference type="AlphaFoldDB" id="A0A7K3M8U9"/>
<feature type="region of interest" description="Disordered" evidence="2">
    <location>
        <begin position="144"/>
        <end position="310"/>
    </location>
</feature>
<protein>
    <recommendedName>
        <fullName evidence="5">ATP synthase F0 subunit B</fullName>
    </recommendedName>
</protein>
<evidence type="ECO:0000313" key="3">
    <source>
        <dbReference type="EMBL" id="NDL59397.1"/>
    </source>
</evidence>